<dbReference type="GO" id="GO:0052621">
    <property type="term" value="F:diguanylate cyclase activity"/>
    <property type="evidence" value="ECO:0007669"/>
    <property type="project" value="UniProtKB-EC"/>
</dbReference>
<feature type="transmembrane region" description="Helical" evidence="3">
    <location>
        <begin position="250"/>
        <end position="271"/>
    </location>
</feature>
<dbReference type="PANTHER" id="PTHR45138">
    <property type="entry name" value="REGULATORY COMPONENTS OF SENSORY TRANSDUCTION SYSTEM"/>
    <property type="match status" value="1"/>
</dbReference>
<evidence type="ECO:0000313" key="5">
    <source>
        <dbReference type="EMBL" id="SJZ62672.1"/>
    </source>
</evidence>
<protein>
    <recommendedName>
        <fullName evidence="1">diguanylate cyclase</fullName>
        <ecNumber evidence="1">2.7.7.65</ecNumber>
    </recommendedName>
</protein>
<dbReference type="SUPFAM" id="SSF55073">
    <property type="entry name" value="Nucleotide cyclase"/>
    <property type="match status" value="1"/>
</dbReference>
<sequence>MKKKQKDINKHSILVLKTFSLLFFIFSSFYLIYNIYHLEKFQRRYIARIQNVYSYTRRFGSYYNNAPEEYKIKNHYKTNNVSLIVNTTSNVKTLSSGIEKLRLQLNRLTDNNIWTIAVFENPADYAHFDPIRPQYLTQFDEYGENSVMHRIVQRENLENTYQSFYGCNLKLTESYTETGSKVEIRTLYYPIYNNKHLDALIAIDIKNDILSNELQRYNDTHLTILNSNKTGNIYKIEELLPCSQLNPINIGISLFSIFKLAFIPALILSFLSNSFKRYFIKKRYAIQRDHMTRFYRRDFYEKKLLKQRNFNLLIIDIDNFKKINDTYGHDMGDEVIRHLAIRINNCIRKKDVPIRWGGEEFIIYFPKIDRQQLHFKAQKICRSIASLPILNLNVTVSIGGISATNIYFNDAYKGADKALYHSKNNGRNQYTIA</sequence>
<dbReference type="Pfam" id="PF00990">
    <property type="entry name" value="GGDEF"/>
    <property type="match status" value="1"/>
</dbReference>
<keyword evidence="3" id="KW-1133">Transmembrane helix</keyword>
<name>A0A1T4M6Y6_9GAMM</name>
<keyword evidence="5" id="KW-0548">Nucleotidyltransferase</keyword>
<reference evidence="5 6" key="1">
    <citation type="submission" date="2017-02" db="EMBL/GenBank/DDBJ databases">
        <authorList>
            <person name="Peterson S.W."/>
        </authorList>
    </citation>
    <scope>NUCLEOTIDE SEQUENCE [LARGE SCALE GENOMIC DNA]</scope>
    <source>
        <strain evidence="5 6">CECT 9189</strain>
    </source>
</reference>
<dbReference type="EC" id="2.7.7.65" evidence="1"/>
<dbReference type="Proteomes" id="UP000191116">
    <property type="component" value="Unassembled WGS sequence"/>
</dbReference>
<dbReference type="InterPro" id="IPR050469">
    <property type="entry name" value="Diguanylate_Cyclase"/>
</dbReference>
<gene>
    <name evidence="5" type="primary">ydaM_1</name>
    <name evidence="5" type="ORF">CZ814_00455</name>
</gene>
<keyword evidence="3" id="KW-0472">Membrane</keyword>
<accession>A0A1T4M6Y6</accession>
<dbReference type="RefSeq" id="WP_080173245.1">
    <property type="nucleotide sequence ID" value="NZ_AP024854.1"/>
</dbReference>
<keyword evidence="3" id="KW-0812">Transmembrane</keyword>
<comment type="catalytic activity">
    <reaction evidence="2">
        <text>2 GTP = 3',3'-c-di-GMP + 2 diphosphate</text>
        <dbReference type="Rhea" id="RHEA:24898"/>
        <dbReference type="ChEBI" id="CHEBI:33019"/>
        <dbReference type="ChEBI" id="CHEBI:37565"/>
        <dbReference type="ChEBI" id="CHEBI:58805"/>
        <dbReference type="EC" id="2.7.7.65"/>
    </reaction>
</comment>
<dbReference type="SMART" id="SM00267">
    <property type="entry name" value="GGDEF"/>
    <property type="match status" value="1"/>
</dbReference>
<dbReference type="Gene3D" id="3.30.70.270">
    <property type="match status" value="1"/>
</dbReference>
<organism evidence="5 6">
    <name type="scientific">Photobacterium toruni</name>
    <dbReference type="NCBI Taxonomy" id="1935446"/>
    <lineage>
        <taxon>Bacteria</taxon>
        <taxon>Pseudomonadati</taxon>
        <taxon>Pseudomonadota</taxon>
        <taxon>Gammaproteobacteria</taxon>
        <taxon>Vibrionales</taxon>
        <taxon>Vibrionaceae</taxon>
        <taxon>Photobacterium</taxon>
    </lineage>
</organism>
<evidence type="ECO:0000256" key="1">
    <source>
        <dbReference type="ARBA" id="ARBA00012528"/>
    </source>
</evidence>
<feature type="domain" description="GGDEF" evidence="4">
    <location>
        <begin position="308"/>
        <end position="433"/>
    </location>
</feature>
<feature type="transmembrane region" description="Helical" evidence="3">
    <location>
        <begin position="12"/>
        <end position="33"/>
    </location>
</feature>
<dbReference type="InterPro" id="IPR043128">
    <property type="entry name" value="Rev_trsase/Diguanyl_cyclase"/>
</dbReference>
<dbReference type="InterPro" id="IPR000160">
    <property type="entry name" value="GGDEF_dom"/>
</dbReference>
<dbReference type="OrthoDB" id="5856305at2"/>
<evidence type="ECO:0000256" key="3">
    <source>
        <dbReference type="SAM" id="Phobius"/>
    </source>
</evidence>
<evidence type="ECO:0000259" key="4">
    <source>
        <dbReference type="PROSITE" id="PS50887"/>
    </source>
</evidence>
<evidence type="ECO:0000313" key="6">
    <source>
        <dbReference type="Proteomes" id="UP000191116"/>
    </source>
</evidence>
<keyword evidence="5" id="KW-0808">Transferase</keyword>
<dbReference type="AlphaFoldDB" id="A0A1T4M6Y6"/>
<dbReference type="PANTHER" id="PTHR45138:SF9">
    <property type="entry name" value="DIGUANYLATE CYCLASE DGCM-RELATED"/>
    <property type="match status" value="1"/>
</dbReference>
<proteinExistence type="predicted"/>
<dbReference type="NCBIfam" id="TIGR00254">
    <property type="entry name" value="GGDEF"/>
    <property type="match status" value="1"/>
</dbReference>
<evidence type="ECO:0000256" key="2">
    <source>
        <dbReference type="ARBA" id="ARBA00034247"/>
    </source>
</evidence>
<dbReference type="EMBL" id="FUWP01000001">
    <property type="protein sequence ID" value="SJZ62672.1"/>
    <property type="molecule type" value="Genomic_DNA"/>
</dbReference>
<dbReference type="PROSITE" id="PS50887">
    <property type="entry name" value="GGDEF"/>
    <property type="match status" value="1"/>
</dbReference>
<dbReference type="CDD" id="cd01949">
    <property type="entry name" value="GGDEF"/>
    <property type="match status" value="1"/>
</dbReference>
<dbReference type="InterPro" id="IPR029787">
    <property type="entry name" value="Nucleotide_cyclase"/>
</dbReference>